<evidence type="ECO:0000259" key="9">
    <source>
        <dbReference type="PROSITE" id="PS51178"/>
    </source>
</evidence>
<evidence type="ECO:0000259" key="8">
    <source>
        <dbReference type="PROSITE" id="PS50011"/>
    </source>
</evidence>
<dbReference type="PROSITE" id="PS00107">
    <property type="entry name" value="PROTEIN_KINASE_ATP"/>
    <property type="match status" value="1"/>
</dbReference>
<dbReference type="CDD" id="cd06577">
    <property type="entry name" value="PASTA_pknB"/>
    <property type="match status" value="3"/>
</dbReference>
<keyword evidence="7" id="KW-1133">Transmembrane helix</keyword>
<feature type="transmembrane region" description="Helical" evidence="7">
    <location>
        <begin position="315"/>
        <end position="336"/>
    </location>
</feature>
<dbReference type="CDD" id="cd14014">
    <property type="entry name" value="STKc_PknB_like"/>
    <property type="match status" value="1"/>
</dbReference>
<dbReference type="GO" id="GO:0005524">
    <property type="term" value="F:ATP binding"/>
    <property type="evidence" value="ECO:0007669"/>
    <property type="project" value="UniProtKB-KW"/>
</dbReference>
<dbReference type="PROSITE" id="PS00108">
    <property type="entry name" value="PROTEIN_KINASE_ST"/>
    <property type="match status" value="1"/>
</dbReference>
<sequence length="554" mass="57649">MTEQPRLLGGRYELGAIIGRGGMADVIAANDIRLGRKVAIKLMRRELASDPLFLARFRREAQAAAGLNHPTIVAVYDSGEDIVGTGTDAASLPYIVMELVEGETVRDILRSGAGFTPERALQVARDVLTALDYSHRNGIVHRDIKPGNVMITKSGAIKVMDFGIARAMSDSGNTLTASQTVMGTAQYLSPEQARGGEADARSDIYSLGCLLYEMLTGKPPFTGESAVAIAYQHVSGLVVSPSEVNPEVNPNIDALVQMALAKDATERYQSAAEMRTDIDRALIGDKVTAVLPTVPMNYSAVTVKPVATKSRTNPWVWVLSAAGVFLAAAVAIWVYGSSLNPGGGNQVEVPDLAGLSAEAAITVLSDYNLVLGSITPAESDRPANTIIDQDPDVGSRVAEGSSVNVTISAGATQIIVPTVAGLVSAEDARRVLASVNLQLGNITSVDNDQPEGYVVGSIPPAGTSVPVGTRVSIEISNGFGVVPALEGLPEAQARSDLGAAGYQVVVVPQPAATALPGTVLAQSPAAGTRLKIGSRVSITVATSDVPVEPEPETP</sequence>
<dbReference type="Gene3D" id="1.10.510.10">
    <property type="entry name" value="Transferase(Phosphotransferase) domain 1"/>
    <property type="match status" value="1"/>
</dbReference>
<evidence type="ECO:0000256" key="6">
    <source>
        <dbReference type="ARBA" id="ARBA00022840"/>
    </source>
</evidence>
<reference evidence="10" key="1">
    <citation type="submission" date="2020-05" db="EMBL/GenBank/DDBJ databases">
        <authorList>
            <person name="Chiriac C."/>
            <person name="Salcher M."/>
            <person name="Ghai R."/>
            <person name="Kavagutti S V."/>
        </authorList>
    </citation>
    <scope>NUCLEOTIDE SEQUENCE</scope>
</reference>
<dbReference type="PROSITE" id="PS51178">
    <property type="entry name" value="PASTA"/>
    <property type="match status" value="3"/>
</dbReference>
<feature type="domain" description="PASTA" evidence="9">
    <location>
        <begin position="343"/>
        <end position="409"/>
    </location>
</feature>
<evidence type="ECO:0000256" key="5">
    <source>
        <dbReference type="ARBA" id="ARBA00022777"/>
    </source>
</evidence>
<dbReference type="Gene3D" id="3.30.200.20">
    <property type="entry name" value="Phosphorylase Kinase, domain 1"/>
    <property type="match status" value="1"/>
</dbReference>
<dbReference type="PANTHER" id="PTHR43289:SF6">
    <property type="entry name" value="SERINE_THREONINE-PROTEIN KINASE NEKL-3"/>
    <property type="match status" value="1"/>
</dbReference>
<dbReference type="GO" id="GO:0004674">
    <property type="term" value="F:protein serine/threonine kinase activity"/>
    <property type="evidence" value="ECO:0007669"/>
    <property type="project" value="UniProtKB-KW"/>
</dbReference>
<dbReference type="InterPro" id="IPR008271">
    <property type="entry name" value="Ser/Thr_kinase_AS"/>
</dbReference>
<dbReference type="InterPro" id="IPR005543">
    <property type="entry name" value="PASTA_dom"/>
</dbReference>
<dbReference type="Pfam" id="PF00069">
    <property type="entry name" value="Pkinase"/>
    <property type="match status" value="1"/>
</dbReference>
<dbReference type="SMART" id="SM00220">
    <property type="entry name" value="S_TKc"/>
    <property type="match status" value="1"/>
</dbReference>
<evidence type="ECO:0000256" key="3">
    <source>
        <dbReference type="ARBA" id="ARBA00022737"/>
    </source>
</evidence>
<dbReference type="SMART" id="SM00740">
    <property type="entry name" value="PASTA"/>
    <property type="match status" value="3"/>
</dbReference>
<keyword evidence="7" id="KW-0472">Membrane</keyword>
<keyword evidence="4" id="KW-0547">Nucleotide-binding</keyword>
<name>A0A6J6DQR7_9ZZZZ</name>
<organism evidence="10">
    <name type="scientific">freshwater metagenome</name>
    <dbReference type="NCBI Taxonomy" id="449393"/>
    <lineage>
        <taxon>unclassified sequences</taxon>
        <taxon>metagenomes</taxon>
        <taxon>ecological metagenomes</taxon>
    </lineage>
</organism>
<dbReference type="FunFam" id="1.10.510.10:FF:000021">
    <property type="entry name" value="Serine/threonine protein kinase"/>
    <property type="match status" value="1"/>
</dbReference>
<dbReference type="FunFam" id="3.30.200.20:FF:000035">
    <property type="entry name" value="Serine/threonine protein kinase Stk1"/>
    <property type="match status" value="1"/>
</dbReference>
<evidence type="ECO:0000256" key="1">
    <source>
        <dbReference type="ARBA" id="ARBA00022527"/>
    </source>
</evidence>
<proteinExistence type="predicted"/>
<feature type="domain" description="PASTA" evidence="9">
    <location>
        <begin position="410"/>
        <end position="477"/>
    </location>
</feature>
<keyword evidence="3" id="KW-0677">Repeat</keyword>
<feature type="domain" description="Protein kinase" evidence="8">
    <location>
        <begin position="12"/>
        <end position="283"/>
    </location>
</feature>
<keyword evidence="5" id="KW-0418">Kinase</keyword>
<dbReference type="PROSITE" id="PS50011">
    <property type="entry name" value="PROTEIN_KINASE_DOM"/>
    <property type="match status" value="1"/>
</dbReference>
<dbReference type="InterPro" id="IPR011009">
    <property type="entry name" value="Kinase-like_dom_sf"/>
</dbReference>
<dbReference type="AlphaFoldDB" id="A0A6J6DQR7"/>
<evidence type="ECO:0000256" key="7">
    <source>
        <dbReference type="SAM" id="Phobius"/>
    </source>
</evidence>
<dbReference type="Pfam" id="PF03793">
    <property type="entry name" value="PASTA"/>
    <property type="match status" value="3"/>
</dbReference>
<evidence type="ECO:0000256" key="2">
    <source>
        <dbReference type="ARBA" id="ARBA00022679"/>
    </source>
</evidence>
<keyword evidence="2" id="KW-0808">Transferase</keyword>
<evidence type="ECO:0000256" key="4">
    <source>
        <dbReference type="ARBA" id="ARBA00022741"/>
    </source>
</evidence>
<accession>A0A6J6DQR7</accession>
<feature type="domain" description="PASTA" evidence="9">
    <location>
        <begin position="480"/>
        <end position="542"/>
    </location>
</feature>
<protein>
    <submittedName>
        <fullName evidence="10">Unannotated protein</fullName>
    </submittedName>
</protein>
<dbReference type="SUPFAM" id="SSF56112">
    <property type="entry name" value="Protein kinase-like (PK-like)"/>
    <property type="match status" value="1"/>
</dbReference>
<gene>
    <name evidence="10" type="ORF">UFOPK1726_00008</name>
</gene>
<keyword evidence="7" id="KW-0812">Transmembrane</keyword>
<dbReference type="InterPro" id="IPR000719">
    <property type="entry name" value="Prot_kinase_dom"/>
</dbReference>
<keyword evidence="6" id="KW-0067">ATP-binding</keyword>
<dbReference type="Gene3D" id="3.30.10.20">
    <property type="match status" value="3"/>
</dbReference>
<dbReference type="PANTHER" id="PTHR43289">
    <property type="entry name" value="MITOGEN-ACTIVATED PROTEIN KINASE KINASE KINASE 20-RELATED"/>
    <property type="match status" value="1"/>
</dbReference>
<keyword evidence="1" id="KW-0723">Serine/threonine-protein kinase</keyword>
<dbReference type="InterPro" id="IPR017441">
    <property type="entry name" value="Protein_kinase_ATP_BS"/>
</dbReference>
<dbReference type="EMBL" id="CAEZTT010000001">
    <property type="protein sequence ID" value="CAB4566327.1"/>
    <property type="molecule type" value="Genomic_DNA"/>
</dbReference>
<evidence type="ECO:0000313" key="10">
    <source>
        <dbReference type="EMBL" id="CAB4566327.1"/>
    </source>
</evidence>